<dbReference type="EMBL" id="LGRX02016813">
    <property type="protein sequence ID" value="KAK3261572.1"/>
    <property type="molecule type" value="Genomic_DNA"/>
</dbReference>
<comment type="caution">
    <text evidence="3">The sequence shown here is derived from an EMBL/GenBank/DDBJ whole genome shotgun (WGS) entry which is preliminary data.</text>
</comment>
<feature type="transmembrane region" description="Helical" evidence="2">
    <location>
        <begin position="145"/>
        <end position="165"/>
    </location>
</feature>
<evidence type="ECO:0000313" key="3">
    <source>
        <dbReference type="EMBL" id="KAK3261572.1"/>
    </source>
</evidence>
<keyword evidence="2" id="KW-0812">Transmembrane</keyword>
<feature type="region of interest" description="Disordered" evidence="1">
    <location>
        <begin position="38"/>
        <end position="70"/>
    </location>
</feature>
<evidence type="ECO:0000256" key="2">
    <source>
        <dbReference type="SAM" id="Phobius"/>
    </source>
</evidence>
<dbReference type="AlphaFoldDB" id="A0AAE0KUV2"/>
<accession>A0AAE0KUV2</accession>
<reference evidence="3 4" key="1">
    <citation type="journal article" date="2015" name="Genome Biol. Evol.">
        <title>Comparative Genomics of a Bacterivorous Green Alga Reveals Evolutionary Causalities and Consequences of Phago-Mixotrophic Mode of Nutrition.</title>
        <authorList>
            <person name="Burns J.A."/>
            <person name="Paasch A."/>
            <person name="Narechania A."/>
            <person name="Kim E."/>
        </authorList>
    </citation>
    <scope>NUCLEOTIDE SEQUENCE [LARGE SCALE GENOMIC DNA]</scope>
    <source>
        <strain evidence="3 4">PLY_AMNH</strain>
    </source>
</reference>
<keyword evidence="2" id="KW-1133">Transmembrane helix</keyword>
<feature type="transmembrane region" description="Helical" evidence="2">
    <location>
        <begin position="20"/>
        <end position="39"/>
    </location>
</feature>
<organism evidence="3 4">
    <name type="scientific">Cymbomonas tetramitiformis</name>
    <dbReference type="NCBI Taxonomy" id="36881"/>
    <lineage>
        <taxon>Eukaryota</taxon>
        <taxon>Viridiplantae</taxon>
        <taxon>Chlorophyta</taxon>
        <taxon>Pyramimonadophyceae</taxon>
        <taxon>Pyramimonadales</taxon>
        <taxon>Pyramimonadaceae</taxon>
        <taxon>Cymbomonas</taxon>
    </lineage>
</organism>
<protein>
    <submittedName>
        <fullName evidence="3">Uncharacterized protein</fullName>
    </submittedName>
</protein>
<dbReference type="Proteomes" id="UP001190700">
    <property type="component" value="Unassembled WGS sequence"/>
</dbReference>
<keyword evidence="4" id="KW-1185">Reference proteome</keyword>
<evidence type="ECO:0000256" key="1">
    <source>
        <dbReference type="SAM" id="MobiDB-lite"/>
    </source>
</evidence>
<feature type="compositionally biased region" description="Basic and acidic residues" evidence="1">
    <location>
        <begin position="38"/>
        <end position="49"/>
    </location>
</feature>
<evidence type="ECO:0000313" key="4">
    <source>
        <dbReference type="Proteomes" id="UP001190700"/>
    </source>
</evidence>
<gene>
    <name evidence="3" type="ORF">CYMTET_29526</name>
</gene>
<keyword evidence="2" id="KW-0472">Membrane</keyword>
<name>A0AAE0KUV2_9CHLO</name>
<sequence length="207" mass="23507">MASSPSVRRGPRAFGMLSYFASYVVLLLLTATLSAGNKYDEKAREREQRLATNQARADPRSGVQKNKNQPYRKEAYDSYHSISVAKKKEAEKDFAEARVKYAKGHFQHDNRSGHVVYTSGSVVTRAAPREDNRLGRRIAFSDNELTLTHIAFFTMLLGIFLTLGFRLQASLRETQDWVTTMRNQGAQVDVMTLSNAHWRKFVESINV</sequence>
<proteinExistence type="predicted"/>